<dbReference type="RefSeq" id="WP_051268699.1">
    <property type="nucleotide sequence ID" value="NZ_LVVZ01000005.1"/>
</dbReference>
<evidence type="ECO:0000256" key="3">
    <source>
        <dbReference type="ARBA" id="ARBA00023295"/>
    </source>
</evidence>
<dbReference type="GO" id="GO:0005975">
    <property type="term" value="P:carbohydrate metabolic process"/>
    <property type="evidence" value="ECO:0007669"/>
    <property type="project" value="InterPro"/>
</dbReference>
<evidence type="ECO:0000256" key="4">
    <source>
        <dbReference type="RuleBase" id="RU000489"/>
    </source>
</evidence>
<evidence type="ECO:0000256" key="2">
    <source>
        <dbReference type="ARBA" id="ARBA00022801"/>
    </source>
</evidence>
<comment type="similarity">
    <text evidence="5">Belongs to the glycosyl hydrolase 18 family.</text>
</comment>
<dbReference type="PANTHER" id="PTHR45708">
    <property type="entry name" value="ENDOCHITINASE"/>
    <property type="match status" value="1"/>
</dbReference>
<dbReference type="PANTHER" id="PTHR45708:SF49">
    <property type="entry name" value="ENDOCHITINASE"/>
    <property type="match status" value="1"/>
</dbReference>
<evidence type="ECO:0000313" key="8">
    <source>
        <dbReference type="Proteomes" id="UP000185783"/>
    </source>
</evidence>
<gene>
    <name evidence="7" type="ORF">A3843_03670</name>
</gene>
<dbReference type="AlphaFoldDB" id="A0A1U7JL05"/>
<keyword evidence="8" id="KW-1185">Reference proteome</keyword>
<sequence>MSASQIVIYADNTNVPISQLSGSPCTIAIQAFLYSTDGSTLQMDYPLQAVVQDPSILSTAKEGGKRKVLVSVGGEVFASSAWKAAASDVNSFASQIADFVKTHGLDGVDIDWEDTGAISDGSYDPTTFLVDLSSALKSALPSSQNFITHAPQCPYFYPGELGIYSTIAKNAGDNIDLFNIQYYNNDWYVGSNGAEEKQKVAGLTGSPVFPSSIMGIKAQGLDVGKMLVGKPTTSDNASSGYLDTSDLASDVITPLAKELGSDFGGVMGWQFATSSSSSDNVLNWIEAMNSAIEAGSSSTSTQAAE</sequence>
<dbReference type="PROSITE" id="PS51910">
    <property type="entry name" value="GH18_2"/>
    <property type="match status" value="1"/>
</dbReference>
<dbReference type="InterPro" id="IPR017853">
    <property type="entry name" value="GH"/>
</dbReference>
<evidence type="ECO:0000256" key="5">
    <source>
        <dbReference type="RuleBase" id="RU004453"/>
    </source>
</evidence>
<dbReference type="EC" id="3.2.1.14" evidence="1"/>
<evidence type="ECO:0000313" key="7">
    <source>
        <dbReference type="EMBL" id="OKL45430.1"/>
    </source>
</evidence>
<dbReference type="SMART" id="SM00636">
    <property type="entry name" value="Glyco_18"/>
    <property type="match status" value="1"/>
</dbReference>
<comment type="caution">
    <text evidence="7">The sequence shown here is derived from an EMBL/GenBank/DDBJ whole genome shotgun (WGS) entry which is preliminary data.</text>
</comment>
<keyword evidence="2 4" id="KW-0378">Hydrolase</keyword>
<dbReference type="InterPro" id="IPR050542">
    <property type="entry name" value="Glycosyl_Hydrlase18_Chitinase"/>
</dbReference>
<dbReference type="Pfam" id="PF00704">
    <property type="entry name" value="Glyco_hydro_18"/>
    <property type="match status" value="1"/>
</dbReference>
<keyword evidence="3 4" id="KW-0326">Glycosidase</keyword>
<evidence type="ECO:0000259" key="6">
    <source>
        <dbReference type="PROSITE" id="PS51910"/>
    </source>
</evidence>
<dbReference type="Proteomes" id="UP000185783">
    <property type="component" value="Unassembled WGS sequence"/>
</dbReference>
<dbReference type="InterPro" id="IPR001223">
    <property type="entry name" value="Glyco_hydro18_cat"/>
</dbReference>
<feature type="domain" description="GH18" evidence="6">
    <location>
        <begin position="4"/>
        <end position="285"/>
    </location>
</feature>
<dbReference type="InterPro" id="IPR001579">
    <property type="entry name" value="Glyco_hydro_18_chit_AS"/>
</dbReference>
<dbReference type="GO" id="GO:0008061">
    <property type="term" value="F:chitin binding"/>
    <property type="evidence" value="ECO:0007669"/>
    <property type="project" value="InterPro"/>
</dbReference>
<name>A0A1U7JL05_9HYPH</name>
<dbReference type="SUPFAM" id="SSF51445">
    <property type="entry name" value="(Trans)glycosidases"/>
    <property type="match status" value="1"/>
</dbReference>
<reference evidence="7 8" key="1">
    <citation type="submission" date="2016-03" db="EMBL/GenBank/DDBJ databases">
        <title>Genome sequence of Nesiotobacter sp. nov., a moderately halophilic alphaproteobacterium isolated from the Yellow Sea, China.</title>
        <authorList>
            <person name="Zhang G."/>
            <person name="Zhang R."/>
        </authorList>
    </citation>
    <scope>NUCLEOTIDE SEQUENCE [LARGE SCALE GENOMIC DNA]</scope>
    <source>
        <strain evidence="7 8">WB1-6</strain>
    </source>
</reference>
<dbReference type="InterPro" id="IPR011583">
    <property type="entry name" value="Chitinase_II/V-like_cat"/>
</dbReference>
<dbReference type="Gene3D" id="3.20.20.80">
    <property type="entry name" value="Glycosidases"/>
    <property type="match status" value="1"/>
</dbReference>
<dbReference type="CDD" id="cd00598">
    <property type="entry name" value="GH18_chitinase-like"/>
    <property type="match status" value="1"/>
</dbReference>
<protein>
    <recommendedName>
        <fullName evidence="1">chitinase</fullName>
        <ecNumber evidence="1">3.2.1.14</ecNumber>
    </recommendedName>
</protein>
<organism evidence="7 8">
    <name type="scientific">Pseudovibrio exalbescens</name>
    <dbReference type="NCBI Taxonomy" id="197461"/>
    <lineage>
        <taxon>Bacteria</taxon>
        <taxon>Pseudomonadati</taxon>
        <taxon>Pseudomonadota</taxon>
        <taxon>Alphaproteobacteria</taxon>
        <taxon>Hyphomicrobiales</taxon>
        <taxon>Stappiaceae</taxon>
        <taxon>Pseudovibrio</taxon>
    </lineage>
</organism>
<dbReference type="STRING" id="197461.A3843_03670"/>
<dbReference type="EMBL" id="LVVZ01000005">
    <property type="protein sequence ID" value="OKL45430.1"/>
    <property type="molecule type" value="Genomic_DNA"/>
</dbReference>
<accession>A0A1U7JL05</accession>
<dbReference type="PROSITE" id="PS01095">
    <property type="entry name" value="GH18_1"/>
    <property type="match status" value="1"/>
</dbReference>
<proteinExistence type="inferred from homology"/>
<evidence type="ECO:0000256" key="1">
    <source>
        <dbReference type="ARBA" id="ARBA00012729"/>
    </source>
</evidence>
<dbReference type="GO" id="GO:0008843">
    <property type="term" value="F:endochitinase activity"/>
    <property type="evidence" value="ECO:0007669"/>
    <property type="project" value="UniProtKB-EC"/>
</dbReference>